<dbReference type="GO" id="GO:0016192">
    <property type="term" value="P:vesicle-mediated transport"/>
    <property type="evidence" value="ECO:0007669"/>
    <property type="project" value="InterPro"/>
</dbReference>
<feature type="transmembrane region" description="Helical" evidence="1">
    <location>
        <begin position="164"/>
        <end position="187"/>
    </location>
</feature>
<sequence>MPQQYQQVPQQQQYYENEDDDVYEDEYYQQIGQTKFYQIAHYQKYFNVTTFDVLNRLRKSLWPFCSKTTLFVDEDRVDLYGPIWIMLTLIVEIAIVGFINYHIDIATMAIEVKGGKIPTSQMAYYSLTKIARAGFVVIAYFVLNPLLLMLVIKYVLMIPEMQYLWLFAVYGYSFTIFVITTILNVVPIDWLRWVFLGVSGLVSLCFIWVEMYTILKGKLNKGISKFIMLCLLLAATHCVFVLALKNYFLT</sequence>
<keyword evidence="1" id="KW-1133">Transmembrane helix</keyword>
<keyword evidence="4" id="KW-1185">Reference proteome</keyword>
<feature type="transmembrane region" description="Helical" evidence="1">
    <location>
        <begin position="226"/>
        <end position="244"/>
    </location>
</feature>
<keyword evidence="1" id="KW-0812">Transmembrane</keyword>
<dbReference type="Proteomes" id="UP000785679">
    <property type="component" value="Unassembled WGS sequence"/>
</dbReference>
<proteinExistence type="predicted"/>
<dbReference type="PANTHER" id="PTHR12822:SF2">
    <property type="entry name" value="PROTEIN YIPF"/>
    <property type="match status" value="1"/>
</dbReference>
<protein>
    <recommendedName>
        <fullName evidence="5">Protein YIPF</fullName>
    </recommendedName>
</protein>
<dbReference type="EMBL" id="RRYP01021573">
    <property type="protein sequence ID" value="TNV72626.1"/>
    <property type="molecule type" value="Genomic_DNA"/>
</dbReference>
<comment type="caution">
    <text evidence="3">The sequence shown here is derived from an EMBL/GenBank/DDBJ whole genome shotgun (WGS) entry which is preliminary data.</text>
</comment>
<gene>
    <name evidence="3" type="ORF">FGO68_gene16766</name>
    <name evidence="2" type="ORF">FGO68_gene3542</name>
</gene>
<dbReference type="EMBL" id="RRYP01033879">
    <property type="protein sequence ID" value="TNV70683.1"/>
    <property type="molecule type" value="Genomic_DNA"/>
</dbReference>
<feature type="transmembrane region" description="Helical" evidence="1">
    <location>
        <begin position="130"/>
        <end position="152"/>
    </location>
</feature>
<feature type="transmembrane region" description="Helical" evidence="1">
    <location>
        <begin position="193"/>
        <end position="214"/>
    </location>
</feature>
<evidence type="ECO:0000313" key="4">
    <source>
        <dbReference type="Proteomes" id="UP000785679"/>
    </source>
</evidence>
<evidence type="ECO:0000313" key="2">
    <source>
        <dbReference type="EMBL" id="TNV70683.1"/>
    </source>
</evidence>
<dbReference type="GO" id="GO:0005794">
    <property type="term" value="C:Golgi apparatus"/>
    <property type="evidence" value="ECO:0007669"/>
    <property type="project" value="InterPro"/>
</dbReference>
<evidence type="ECO:0000256" key="1">
    <source>
        <dbReference type="SAM" id="Phobius"/>
    </source>
</evidence>
<evidence type="ECO:0000313" key="3">
    <source>
        <dbReference type="EMBL" id="TNV72626.1"/>
    </source>
</evidence>
<name>A0A8J8NDA4_HALGN</name>
<dbReference type="AlphaFoldDB" id="A0A8J8NDA4"/>
<evidence type="ECO:0008006" key="5">
    <source>
        <dbReference type="Google" id="ProtNLM"/>
    </source>
</evidence>
<organism evidence="3 4">
    <name type="scientific">Halteria grandinella</name>
    <dbReference type="NCBI Taxonomy" id="5974"/>
    <lineage>
        <taxon>Eukaryota</taxon>
        <taxon>Sar</taxon>
        <taxon>Alveolata</taxon>
        <taxon>Ciliophora</taxon>
        <taxon>Intramacronucleata</taxon>
        <taxon>Spirotrichea</taxon>
        <taxon>Stichotrichia</taxon>
        <taxon>Sporadotrichida</taxon>
        <taxon>Halteriidae</taxon>
        <taxon>Halteria</taxon>
    </lineage>
</organism>
<feature type="transmembrane region" description="Helical" evidence="1">
    <location>
        <begin position="83"/>
        <end position="103"/>
    </location>
</feature>
<dbReference type="OrthoDB" id="10256463at2759"/>
<accession>A0A8J8NDA4</accession>
<dbReference type="PANTHER" id="PTHR12822">
    <property type="entry name" value="PROTEIN YIPF"/>
    <property type="match status" value="1"/>
</dbReference>
<dbReference type="GO" id="GO:0031267">
    <property type="term" value="F:small GTPase binding"/>
    <property type="evidence" value="ECO:0007669"/>
    <property type="project" value="InterPro"/>
</dbReference>
<reference evidence="3" key="1">
    <citation type="submission" date="2019-06" db="EMBL/GenBank/DDBJ databases">
        <authorList>
            <person name="Zheng W."/>
        </authorList>
    </citation>
    <scope>NUCLEOTIDE SEQUENCE</scope>
    <source>
        <strain evidence="3">QDHG01</strain>
    </source>
</reference>
<dbReference type="InterPro" id="IPR039765">
    <property type="entry name" value="Yip5/YIPF1/YIPF2"/>
</dbReference>
<keyword evidence="1" id="KW-0472">Membrane</keyword>